<gene>
    <name evidence="1" type="ORF">GYM71_04830</name>
</gene>
<dbReference type="PANTHER" id="PTHR33221">
    <property type="entry name" value="WINGED HELIX-TURN-HELIX TRANSCRIPTIONAL REGULATOR, RRF2 FAMILY"/>
    <property type="match status" value="1"/>
</dbReference>
<dbReference type="InterPro" id="IPR000944">
    <property type="entry name" value="Tscrpt_reg_Rrf2"/>
</dbReference>
<name>A0ABX8WA98_9LACO</name>
<evidence type="ECO:0000313" key="2">
    <source>
        <dbReference type="Proteomes" id="UP000826550"/>
    </source>
</evidence>
<protein>
    <submittedName>
        <fullName evidence="1">Rrf2 family transcriptional regulator</fullName>
    </submittedName>
</protein>
<reference evidence="1 2" key="1">
    <citation type="submission" date="2020-01" db="EMBL/GenBank/DDBJ databases">
        <title>Vast differences in strain-level diversity in the gut microbiota of two closely related honey bee species.</title>
        <authorList>
            <person name="Ellegaard K.M."/>
            <person name="Suenami S."/>
            <person name="Miyazaki R."/>
            <person name="Engel P."/>
        </authorList>
    </citation>
    <scope>NUCLEOTIDE SEQUENCE [LARGE SCALE GENOMIC DNA]</scope>
    <source>
        <strain evidence="1 2">ESL0416</strain>
    </source>
</reference>
<dbReference type="Pfam" id="PF02082">
    <property type="entry name" value="Rrf2"/>
    <property type="match status" value="1"/>
</dbReference>
<dbReference type="Gene3D" id="1.10.10.10">
    <property type="entry name" value="Winged helix-like DNA-binding domain superfamily/Winged helix DNA-binding domain"/>
    <property type="match status" value="1"/>
</dbReference>
<keyword evidence="2" id="KW-1185">Reference proteome</keyword>
<dbReference type="PANTHER" id="PTHR33221:SF15">
    <property type="entry name" value="HTH-TYPE TRANSCRIPTIONAL REGULATOR YWGB-RELATED"/>
    <property type="match status" value="1"/>
</dbReference>
<sequence length="150" mass="16710">MKYSYKLSDAIHVLAYLLLCPDSDHSSKAIAASVEANPSVIRSLMSDLRKANLLSSHQGSVKPTLVKPPSEISLFDIYQALNVNHHLFHVDPDTNQNCIVGRNIQPVLQNVYGEIEKDAEKKMMEISLEDIVKQINQQIADHASSNENTN</sequence>
<dbReference type="EMBL" id="CP048268">
    <property type="protein sequence ID" value="QYN53820.1"/>
    <property type="molecule type" value="Genomic_DNA"/>
</dbReference>
<dbReference type="InterPro" id="IPR036390">
    <property type="entry name" value="WH_DNA-bd_sf"/>
</dbReference>
<dbReference type="Proteomes" id="UP000826550">
    <property type="component" value="Chromosome"/>
</dbReference>
<dbReference type="RefSeq" id="WP_220221180.1">
    <property type="nucleotide sequence ID" value="NZ_CP048268.1"/>
</dbReference>
<accession>A0ABX8WA98</accession>
<dbReference type="SUPFAM" id="SSF46785">
    <property type="entry name" value="Winged helix' DNA-binding domain"/>
    <property type="match status" value="1"/>
</dbReference>
<organism evidence="1 2">
    <name type="scientific">Lactobacillus panisapium</name>
    <dbReference type="NCBI Taxonomy" id="2012495"/>
    <lineage>
        <taxon>Bacteria</taxon>
        <taxon>Bacillati</taxon>
        <taxon>Bacillota</taxon>
        <taxon>Bacilli</taxon>
        <taxon>Lactobacillales</taxon>
        <taxon>Lactobacillaceae</taxon>
        <taxon>Lactobacillus</taxon>
    </lineage>
</organism>
<dbReference type="InterPro" id="IPR036388">
    <property type="entry name" value="WH-like_DNA-bd_sf"/>
</dbReference>
<dbReference type="PROSITE" id="PS51197">
    <property type="entry name" value="HTH_RRF2_2"/>
    <property type="match status" value="1"/>
</dbReference>
<evidence type="ECO:0000313" key="1">
    <source>
        <dbReference type="EMBL" id="QYN53820.1"/>
    </source>
</evidence>
<proteinExistence type="predicted"/>